<keyword evidence="1" id="KW-0732">Signal</keyword>
<evidence type="ECO:0000313" key="3">
    <source>
        <dbReference type="EMBL" id="GGA71464.1"/>
    </source>
</evidence>
<feature type="signal peptide" evidence="1">
    <location>
        <begin position="1"/>
        <end position="22"/>
    </location>
</feature>
<reference evidence="3" key="1">
    <citation type="journal article" date="2014" name="Int. J. Syst. Evol. Microbiol.">
        <title>Complete genome sequence of Corynebacterium casei LMG S-19264T (=DSM 44701T), isolated from a smear-ripened cheese.</title>
        <authorList>
            <consortium name="US DOE Joint Genome Institute (JGI-PGF)"/>
            <person name="Walter F."/>
            <person name="Albersmeier A."/>
            <person name="Kalinowski J."/>
            <person name="Ruckert C."/>
        </authorList>
    </citation>
    <scope>NUCLEOTIDE SEQUENCE</scope>
    <source>
        <strain evidence="3">CGMCC 1.15447</strain>
    </source>
</reference>
<dbReference type="PANTHER" id="PTHR43784">
    <property type="entry name" value="GDSL-LIKE LIPASE/ACYLHYDROLASE, PUTATIVE (AFU_ORTHOLOGUE AFUA_2G00820)-RELATED"/>
    <property type="match status" value="1"/>
</dbReference>
<reference evidence="3" key="2">
    <citation type="submission" date="2020-09" db="EMBL/GenBank/DDBJ databases">
        <authorList>
            <person name="Sun Q."/>
            <person name="Zhou Y."/>
        </authorList>
    </citation>
    <scope>NUCLEOTIDE SEQUENCE</scope>
    <source>
        <strain evidence="3">CGMCC 1.15447</strain>
    </source>
</reference>
<dbReference type="RefSeq" id="WP_188759473.1">
    <property type="nucleotide sequence ID" value="NZ_BMJB01000001.1"/>
</dbReference>
<gene>
    <name evidence="3" type="ORF">GCM10011507_23890</name>
</gene>
<dbReference type="Proteomes" id="UP000648801">
    <property type="component" value="Unassembled WGS sequence"/>
</dbReference>
<dbReference type="AlphaFoldDB" id="A0A916RV92"/>
<accession>A0A916RV92</accession>
<evidence type="ECO:0000259" key="2">
    <source>
        <dbReference type="Pfam" id="PF13472"/>
    </source>
</evidence>
<comment type="caution">
    <text evidence="3">The sequence shown here is derived from an EMBL/GenBank/DDBJ whole genome shotgun (WGS) entry which is preliminary data.</text>
</comment>
<keyword evidence="4" id="KW-1185">Reference proteome</keyword>
<dbReference type="GO" id="GO:0016788">
    <property type="term" value="F:hydrolase activity, acting on ester bonds"/>
    <property type="evidence" value="ECO:0007669"/>
    <property type="project" value="UniProtKB-ARBA"/>
</dbReference>
<dbReference type="SUPFAM" id="SSF52266">
    <property type="entry name" value="SGNH hydrolase"/>
    <property type="match status" value="1"/>
</dbReference>
<organism evidence="3 4">
    <name type="scientific">Edaphobacter acidisoli</name>
    <dbReference type="NCBI Taxonomy" id="2040573"/>
    <lineage>
        <taxon>Bacteria</taxon>
        <taxon>Pseudomonadati</taxon>
        <taxon>Acidobacteriota</taxon>
        <taxon>Terriglobia</taxon>
        <taxon>Terriglobales</taxon>
        <taxon>Acidobacteriaceae</taxon>
        <taxon>Edaphobacter</taxon>
    </lineage>
</organism>
<evidence type="ECO:0000256" key="1">
    <source>
        <dbReference type="SAM" id="SignalP"/>
    </source>
</evidence>
<dbReference type="PANTHER" id="PTHR43784:SF2">
    <property type="entry name" value="GDSL-LIKE LIPASE_ACYLHYDROLASE, PUTATIVE (AFU_ORTHOLOGUE AFUA_2G00820)-RELATED"/>
    <property type="match status" value="1"/>
</dbReference>
<dbReference type="EMBL" id="BMJB01000001">
    <property type="protein sequence ID" value="GGA71464.1"/>
    <property type="molecule type" value="Genomic_DNA"/>
</dbReference>
<sequence length="418" mass="44650">MHPAGRIFTLIAALALTVPSLAKTPHPQTDPQTHWVGTWAASQEIPLRVNSLPPEDLTDATLRQIVHISIGGTELRVHLSNAFGTEPLHITAAHIAVPLSPAAAQIDPATDRALTFAGKPDVIIPAGAEYISDPIPFTAAPLSNLAITIHYDQPPTCETAHAGSRSTSYLVHGDEVSAADLPNAKKFDHWYQLAGVDVEAPANTAAIVTLGDSITDGHAATTNGNDRWPDVLAARLQAAPATRNLSVLNQGIGGNHLLTDGLGPNALARFDRDVLAQPGAKFLIVFEGVNDIGGLTRLNEVSPAEHAAFTDRILAAYQQIILRAHDRGLKVIGATITPYTGSDYYHPGPLSEADRQAINQWIRTPGHFDAVIDFDRAIRDPAHPNRLLPAYDSGDHLHPSPAGYRAMGDAIPLTLFTR</sequence>
<name>A0A916RV92_9BACT</name>
<dbReference type="InterPro" id="IPR013830">
    <property type="entry name" value="SGNH_hydro"/>
</dbReference>
<feature type="chain" id="PRO_5036743940" description="SGNH hydrolase-type esterase domain-containing protein" evidence="1">
    <location>
        <begin position="23"/>
        <end position="418"/>
    </location>
</feature>
<dbReference type="Pfam" id="PF13472">
    <property type="entry name" value="Lipase_GDSL_2"/>
    <property type="match status" value="1"/>
</dbReference>
<dbReference type="CDD" id="cd01830">
    <property type="entry name" value="XynE_like"/>
    <property type="match status" value="1"/>
</dbReference>
<feature type="domain" description="SGNH hydrolase-type esterase" evidence="2">
    <location>
        <begin position="210"/>
        <end position="406"/>
    </location>
</feature>
<dbReference type="InterPro" id="IPR053140">
    <property type="entry name" value="GDSL_Rv0518-like"/>
</dbReference>
<dbReference type="Gene3D" id="3.40.50.1110">
    <property type="entry name" value="SGNH hydrolase"/>
    <property type="match status" value="1"/>
</dbReference>
<protein>
    <recommendedName>
        <fullName evidence="2">SGNH hydrolase-type esterase domain-containing protein</fullName>
    </recommendedName>
</protein>
<proteinExistence type="predicted"/>
<dbReference type="InterPro" id="IPR036514">
    <property type="entry name" value="SGNH_hydro_sf"/>
</dbReference>
<evidence type="ECO:0000313" key="4">
    <source>
        <dbReference type="Proteomes" id="UP000648801"/>
    </source>
</evidence>